<reference evidence="2" key="1">
    <citation type="journal article" date="2022" name="bioRxiv">
        <title>Sequencing and chromosome-scale assembly of the giantPleurodeles waltlgenome.</title>
        <authorList>
            <person name="Brown T."/>
            <person name="Elewa A."/>
            <person name="Iarovenko S."/>
            <person name="Subramanian E."/>
            <person name="Araus A.J."/>
            <person name="Petzold A."/>
            <person name="Susuki M."/>
            <person name="Suzuki K.-i.T."/>
            <person name="Hayashi T."/>
            <person name="Toyoda A."/>
            <person name="Oliveira C."/>
            <person name="Osipova E."/>
            <person name="Leigh N.D."/>
            <person name="Simon A."/>
            <person name="Yun M.H."/>
        </authorList>
    </citation>
    <scope>NUCLEOTIDE SEQUENCE</scope>
    <source>
        <strain evidence="2">20211129_DDA</strain>
        <tissue evidence="2">Liver</tissue>
    </source>
</reference>
<feature type="compositionally biased region" description="Polar residues" evidence="1">
    <location>
        <begin position="1"/>
        <end position="11"/>
    </location>
</feature>
<keyword evidence="3" id="KW-1185">Reference proteome</keyword>
<accession>A0AAV7WYJ9</accession>
<organism evidence="2 3">
    <name type="scientific">Pleurodeles waltl</name>
    <name type="common">Iberian ribbed newt</name>
    <dbReference type="NCBI Taxonomy" id="8319"/>
    <lineage>
        <taxon>Eukaryota</taxon>
        <taxon>Metazoa</taxon>
        <taxon>Chordata</taxon>
        <taxon>Craniata</taxon>
        <taxon>Vertebrata</taxon>
        <taxon>Euteleostomi</taxon>
        <taxon>Amphibia</taxon>
        <taxon>Batrachia</taxon>
        <taxon>Caudata</taxon>
        <taxon>Salamandroidea</taxon>
        <taxon>Salamandridae</taxon>
        <taxon>Pleurodelinae</taxon>
        <taxon>Pleurodeles</taxon>
    </lineage>
</organism>
<dbReference type="AlphaFoldDB" id="A0AAV7WYJ9"/>
<dbReference type="Proteomes" id="UP001066276">
    <property type="component" value="Chromosome 1_1"/>
</dbReference>
<gene>
    <name evidence="2" type="ORF">NDU88_006783</name>
</gene>
<comment type="caution">
    <text evidence="2">The sequence shown here is derived from an EMBL/GenBank/DDBJ whole genome shotgun (WGS) entry which is preliminary data.</text>
</comment>
<proteinExistence type="predicted"/>
<evidence type="ECO:0000313" key="3">
    <source>
        <dbReference type="Proteomes" id="UP001066276"/>
    </source>
</evidence>
<sequence>MGRSRQQTTGRASEGHLVRSGAMQGGKEHVKGSEREGSPPPLTGQDDAQQIKKRGWASSNARAAAGKGRGMGGGKGDRVRREGPFFGARFAGFKRKMSTGEVEEECCGTSLEQYGVLGAQVEGVSQFVRHGEHTSMELQGGLMWCEEIQGAQTIDLERDI</sequence>
<evidence type="ECO:0000313" key="2">
    <source>
        <dbReference type="EMBL" id="KAJ1219213.1"/>
    </source>
</evidence>
<protein>
    <submittedName>
        <fullName evidence="2">Uncharacterized protein</fullName>
    </submittedName>
</protein>
<evidence type="ECO:0000256" key="1">
    <source>
        <dbReference type="SAM" id="MobiDB-lite"/>
    </source>
</evidence>
<dbReference type="EMBL" id="JANPWB010000001">
    <property type="protein sequence ID" value="KAJ1219213.1"/>
    <property type="molecule type" value="Genomic_DNA"/>
</dbReference>
<name>A0AAV7WYJ9_PLEWA</name>
<feature type="compositionally biased region" description="Low complexity" evidence="1">
    <location>
        <begin position="56"/>
        <end position="66"/>
    </location>
</feature>
<feature type="region of interest" description="Disordered" evidence="1">
    <location>
        <begin position="1"/>
        <end position="81"/>
    </location>
</feature>
<feature type="compositionally biased region" description="Basic and acidic residues" evidence="1">
    <location>
        <begin position="26"/>
        <end position="37"/>
    </location>
</feature>